<organism evidence="2 3">
    <name type="scientific">Tolypocladium paradoxum</name>
    <dbReference type="NCBI Taxonomy" id="94208"/>
    <lineage>
        <taxon>Eukaryota</taxon>
        <taxon>Fungi</taxon>
        <taxon>Dikarya</taxon>
        <taxon>Ascomycota</taxon>
        <taxon>Pezizomycotina</taxon>
        <taxon>Sordariomycetes</taxon>
        <taxon>Hypocreomycetidae</taxon>
        <taxon>Hypocreales</taxon>
        <taxon>Ophiocordycipitaceae</taxon>
        <taxon>Tolypocladium</taxon>
    </lineage>
</organism>
<feature type="compositionally biased region" description="Basic residues" evidence="1">
    <location>
        <begin position="57"/>
        <end position="69"/>
    </location>
</feature>
<evidence type="ECO:0000313" key="2">
    <source>
        <dbReference type="EMBL" id="POR35537.1"/>
    </source>
</evidence>
<reference evidence="2 3" key="1">
    <citation type="submission" date="2018-01" db="EMBL/GenBank/DDBJ databases">
        <title>Harnessing the power of phylogenomics to disentangle the directionality and signatures of interkingdom host jumping in the parasitic fungal genus Tolypocladium.</title>
        <authorList>
            <person name="Quandt C.A."/>
            <person name="Patterson W."/>
            <person name="Spatafora J.W."/>
        </authorList>
    </citation>
    <scope>NUCLEOTIDE SEQUENCE [LARGE SCALE GENOMIC DNA]</scope>
    <source>
        <strain evidence="2 3">NRBC 100945</strain>
    </source>
</reference>
<evidence type="ECO:0000313" key="3">
    <source>
        <dbReference type="Proteomes" id="UP000237481"/>
    </source>
</evidence>
<comment type="caution">
    <text evidence="2">The sequence shown here is derived from an EMBL/GenBank/DDBJ whole genome shotgun (WGS) entry which is preliminary data.</text>
</comment>
<dbReference type="Proteomes" id="UP000237481">
    <property type="component" value="Unassembled WGS sequence"/>
</dbReference>
<dbReference type="EMBL" id="PKSG01000434">
    <property type="protein sequence ID" value="POR35537.1"/>
    <property type="molecule type" value="Genomic_DNA"/>
</dbReference>
<keyword evidence="3" id="KW-1185">Reference proteome</keyword>
<feature type="compositionally biased region" description="Basic and acidic residues" evidence="1">
    <location>
        <begin position="76"/>
        <end position="91"/>
    </location>
</feature>
<feature type="region of interest" description="Disordered" evidence="1">
    <location>
        <begin position="47"/>
        <end position="91"/>
    </location>
</feature>
<name>A0A2S4KZE5_9HYPO</name>
<dbReference type="AlphaFoldDB" id="A0A2S4KZE5"/>
<evidence type="ECO:0000256" key="1">
    <source>
        <dbReference type="SAM" id="MobiDB-lite"/>
    </source>
</evidence>
<protein>
    <submittedName>
        <fullName evidence="2">Amidase</fullName>
    </submittedName>
</protein>
<sequence length="91" mass="10010">MANEADPCAMITFLNGGIDIEQALYAGKEPIFPSSKRLLDDPIVKGGPWPGLQAQQRTRRIPHASRHASHCPGGRADARGSTELDERSWMR</sequence>
<gene>
    <name evidence="2" type="ORF">TPAR_04271</name>
</gene>
<accession>A0A2S4KZE5</accession>
<proteinExistence type="predicted"/>